<accession>A0A4Q5M0K3</accession>
<protein>
    <recommendedName>
        <fullName evidence="3">SGNH hydrolase-type esterase domain-containing protein</fullName>
    </recommendedName>
</protein>
<comment type="caution">
    <text evidence="1">The sequence shown here is derived from an EMBL/GenBank/DDBJ whole genome shotgun (WGS) entry which is preliminary data.</text>
</comment>
<dbReference type="Proteomes" id="UP000293162">
    <property type="component" value="Unassembled WGS sequence"/>
</dbReference>
<dbReference type="OrthoDB" id="9790057at2"/>
<dbReference type="InterPro" id="IPR036514">
    <property type="entry name" value="SGNH_hydro_sf"/>
</dbReference>
<dbReference type="EMBL" id="SEWF01000013">
    <property type="protein sequence ID" value="RYU95672.1"/>
    <property type="molecule type" value="Genomic_DNA"/>
</dbReference>
<gene>
    <name evidence="1" type="ORF">EWM59_11200</name>
</gene>
<dbReference type="PROSITE" id="PS51257">
    <property type="entry name" value="PROKAR_LIPOPROTEIN"/>
    <property type="match status" value="1"/>
</dbReference>
<evidence type="ECO:0000313" key="2">
    <source>
        <dbReference type="Proteomes" id="UP000293162"/>
    </source>
</evidence>
<dbReference type="AlphaFoldDB" id="A0A4Q5M0K3"/>
<organism evidence="1 2">
    <name type="scientific">Emticicia agri</name>
    <dbReference type="NCBI Taxonomy" id="2492393"/>
    <lineage>
        <taxon>Bacteria</taxon>
        <taxon>Pseudomonadati</taxon>
        <taxon>Bacteroidota</taxon>
        <taxon>Cytophagia</taxon>
        <taxon>Cytophagales</taxon>
        <taxon>Leadbetterellaceae</taxon>
        <taxon>Emticicia</taxon>
    </lineage>
</organism>
<dbReference type="GO" id="GO:0016788">
    <property type="term" value="F:hydrolase activity, acting on ester bonds"/>
    <property type="evidence" value="ECO:0007669"/>
    <property type="project" value="UniProtKB-ARBA"/>
</dbReference>
<dbReference type="SUPFAM" id="SSF52266">
    <property type="entry name" value="SGNH hydrolase"/>
    <property type="match status" value="1"/>
</dbReference>
<dbReference type="Gene3D" id="3.40.50.1110">
    <property type="entry name" value="SGNH hydrolase"/>
    <property type="match status" value="1"/>
</dbReference>
<keyword evidence="2" id="KW-1185">Reference proteome</keyword>
<evidence type="ECO:0008006" key="3">
    <source>
        <dbReference type="Google" id="ProtNLM"/>
    </source>
</evidence>
<dbReference type="RefSeq" id="WP_130021063.1">
    <property type="nucleotide sequence ID" value="NZ_SEWF01000013.1"/>
</dbReference>
<evidence type="ECO:0000313" key="1">
    <source>
        <dbReference type="EMBL" id="RYU95672.1"/>
    </source>
</evidence>
<name>A0A4Q5M0K3_9BACT</name>
<reference evidence="1 2" key="1">
    <citation type="submission" date="2019-02" db="EMBL/GenBank/DDBJ databases">
        <title>Bacterial novel species Emticicia sp. 17J42-9 isolated from soil.</title>
        <authorList>
            <person name="Jung H.-Y."/>
        </authorList>
    </citation>
    <scope>NUCLEOTIDE SEQUENCE [LARGE SCALE GENOMIC DNA]</scope>
    <source>
        <strain evidence="1 2">17J42-9</strain>
    </source>
</reference>
<proteinExistence type="predicted"/>
<sequence length="237" mass="27260">MNKKPLLLLITLIALIIGCHKTLTHTPTAEKFTLNYEVNRFEKEIEAYEKADAAIGLDKLQGQTIFYGSSSIRLWKSLKEDFAPMPVINHGFGGSTFPEMTYYAERMLVPYKPEKIVLYCENDLFSGKDKTPEQVFDSFAELATLIQNKLPKTKVYYISMKPSISRKDKWHLTTKADALIKAYIDKHKNFTYMNIVPVMYRPNGTVNGEYFIKDSLHMTPKGYAQWTSVVRPILLKN</sequence>